<evidence type="ECO:0000256" key="3">
    <source>
        <dbReference type="SAM" id="MobiDB-lite"/>
    </source>
</evidence>
<comment type="caution">
    <text evidence="5">The sequence shown here is derived from an EMBL/GenBank/DDBJ whole genome shotgun (WGS) entry which is preliminary data.</text>
</comment>
<dbReference type="SUPFAM" id="SSF100939">
    <property type="entry name" value="SPOC domain-like"/>
    <property type="match status" value="1"/>
</dbReference>
<evidence type="ECO:0000256" key="1">
    <source>
        <dbReference type="ARBA" id="ARBA00023125"/>
    </source>
</evidence>
<dbReference type="EMBL" id="RCTF01000004">
    <property type="protein sequence ID" value="RLP80144.1"/>
    <property type="molecule type" value="Genomic_DNA"/>
</dbReference>
<proteinExistence type="inferred from homology"/>
<keyword evidence="6" id="KW-1185">Reference proteome</keyword>
<dbReference type="InterPro" id="IPR009187">
    <property type="entry name" value="Prok_Ku"/>
</dbReference>
<comment type="function">
    <text evidence="2">With LigD forms a non-homologous end joining (NHEJ) DNA repair enzyme, which repairs dsDNA breaks with reduced fidelity. Binds linear dsDNA with 5'- and 3'- overhangs but not closed circular dsDNA nor ssDNA. Recruits and stimulates the ligase activity of LigD.</text>
</comment>
<dbReference type="RefSeq" id="WP_121622647.1">
    <property type="nucleotide sequence ID" value="NZ_JACIIW010000002.1"/>
</dbReference>
<comment type="similarity">
    <text evidence="2">Belongs to the prokaryotic Ku family.</text>
</comment>
<name>A0A3L7AJD0_9HYPH</name>
<dbReference type="PANTHER" id="PTHR41251">
    <property type="entry name" value="NON-HOMOLOGOUS END JOINING PROTEIN KU"/>
    <property type="match status" value="1"/>
</dbReference>
<dbReference type="PANTHER" id="PTHR41251:SF1">
    <property type="entry name" value="NON-HOMOLOGOUS END JOINING PROTEIN KU"/>
    <property type="match status" value="1"/>
</dbReference>
<dbReference type="OrthoDB" id="9780854at2"/>
<dbReference type="SMART" id="SM00559">
    <property type="entry name" value="Ku78"/>
    <property type="match status" value="1"/>
</dbReference>
<evidence type="ECO:0000259" key="4">
    <source>
        <dbReference type="SMART" id="SM00559"/>
    </source>
</evidence>
<dbReference type="InterPro" id="IPR016194">
    <property type="entry name" value="SPOC-like_C_dom_sf"/>
</dbReference>
<dbReference type="NCBIfam" id="TIGR02772">
    <property type="entry name" value="Ku_bact"/>
    <property type="match status" value="1"/>
</dbReference>
<dbReference type="GO" id="GO:0006310">
    <property type="term" value="P:DNA recombination"/>
    <property type="evidence" value="ECO:0007669"/>
    <property type="project" value="UniProtKB-KW"/>
</dbReference>
<dbReference type="InterPro" id="IPR006164">
    <property type="entry name" value="DNA_bd_Ku70/Ku80"/>
</dbReference>
<dbReference type="HAMAP" id="MF_01875">
    <property type="entry name" value="Prokaryotic_Ku"/>
    <property type="match status" value="1"/>
</dbReference>
<dbReference type="Gene3D" id="2.40.290.10">
    <property type="match status" value="1"/>
</dbReference>
<keyword evidence="2" id="KW-0227">DNA damage</keyword>
<keyword evidence="2" id="KW-0234">DNA repair</keyword>
<dbReference type="Pfam" id="PF02735">
    <property type="entry name" value="Ku"/>
    <property type="match status" value="1"/>
</dbReference>
<evidence type="ECO:0000313" key="5">
    <source>
        <dbReference type="EMBL" id="RLP80144.1"/>
    </source>
</evidence>
<feature type="region of interest" description="Disordered" evidence="3">
    <location>
        <begin position="255"/>
        <end position="297"/>
    </location>
</feature>
<dbReference type="PIRSF" id="PIRSF006493">
    <property type="entry name" value="Prok_Ku"/>
    <property type="match status" value="1"/>
</dbReference>
<feature type="domain" description="Ku" evidence="4">
    <location>
        <begin position="55"/>
        <end position="185"/>
    </location>
</feature>
<protein>
    <recommendedName>
        <fullName evidence="2">Non-homologous end joining protein Ku</fullName>
    </recommendedName>
</protein>
<comment type="subunit">
    <text evidence="2">Homodimer. Interacts with LigD.</text>
</comment>
<dbReference type="Proteomes" id="UP000269692">
    <property type="component" value="Unassembled WGS sequence"/>
</dbReference>
<accession>A0A3L7AJD0</accession>
<sequence length="297" mass="31835">MAPRAQWKGVLRIGAFTCPVALFTAVSTSERIAFHTLNRATGHRVKREFVDSVTGKPVPAEDQVKGYETADGRTVTLEPEEVAAAVPESDKTLDVTGFLPCDQIDEIYLDRSYYLAPADAGAETAFVALREGLRKAKAAALAHAVLFRRFRVILVRPQDEGLVATLLNFDYEVRSARAAFADVPQVKTKGEMLDLARHIIDTKRGTFDPAGFEDRYEAALAELVKAKQAGKPLKPARKAAGGKVIDLMDALRRSAGTAGGTPSAKAPKKAPARSAKAKGAKEAPAKAPAAKSRRKAG</sequence>
<dbReference type="GO" id="GO:0006303">
    <property type="term" value="P:double-strand break repair via nonhomologous end joining"/>
    <property type="evidence" value="ECO:0007669"/>
    <property type="project" value="UniProtKB-UniRule"/>
</dbReference>
<keyword evidence="2" id="KW-0233">DNA recombination</keyword>
<reference evidence="5 6" key="1">
    <citation type="submission" date="2018-10" db="EMBL/GenBank/DDBJ databases">
        <title>Xanthobacter tagetidis genome sequencing and assembly.</title>
        <authorList>
            <person name="Maclea K.S."/>
            <person name="Goen A.E."/>
            <person name="Fatima S.A."/>
        </authorList>
    </citation>
    <scope>NUCLEOTIDE SEQUENCE [LARGE SCALE GENOMIC DNA]</scope>
    <source>
        <strain evidence="5 6">ATCC 700314</strain>
    </source>
</reference>
<feature type="compositionally biased region" description="Basic residues" evidence="3">
    <location>
        <begin position="266"/>
        <end position="278"/>
    </location>
</feature>
<organism evidence="5 6">
    <name type="scientific">Xanthobacter tagetidis</name>
    <dbReference type="NCBI Taxonomy" id="60216"/>
    <lineage>
        <taxon>Bacteria</taxon>
        <taxon>Pseudomonadati</taxon>
        <taxon>Pseudomonadota</taxon>
        <taxon>Alphaproteobacteria</taxon>
        <taxon>Hyphomicrobiales</taxon>
        <taxon>Xanthobacteraceae</taxon>
        <taxon>Xanthobacter</taxon>
    </lineage>
</organism>
<evidence type="ECO:0000256" key="2">
    <source>
        <dbReference type="HAMAP-Rule" id="MF_01875"/>
    </source>
</evidence>
<dbReference type="AlphaFoldDB" id="A0A3L7AJD0"/>
<keyword evidence="1 2" id="KW-0238">DNA-binding</keyword>
<evidence type="ECO:0000313" key="6">
    <source>
        <dbReference type="Proteomes" id="UP000269692"/>
    </source>
</evidence>
<dbReference type="GO" id="GO:0003690">
    <property type="term" value="F:double-stranded DNA binding"/>
    <property type="evidence" value="ECO:0007669"/>
    <property type="project" value="UniProtKB-UniRule"/>
</dbReference>
<gene>
    <name evidence="2" type="primary">ku</name>
    <name evidence="5" type="ORF">D9R14_07270</name>
</gene>